<dbReference type="InterPro" id="IPR002559">
    <property type="entry name" value="Transposase_11"/>
</dbReference>
<dbReference type="EMBL" id="QZCE01000017">
    <property type="protein sequence ID" value="NEZ68397.1"/>
    <property type="molecule type" value="Genomic_DNA"/>
</dbReference>
<proteinExistence type="predicted"/>
<dbReference type="GO" id="GO:0006313">
    <property type="term" value="P:DNA transposition"/>
    <property type="evidence" value="ECO:0007669"/>
    <property type="project" value="InterPro"/>
</dbReference>
<dbReference type="RefSeq" id="WP_163661403.1">
    <property type="nucleotide sequence ID" value="NZ_QZCE01000001.1"/>
</dbReference>
<dbReference type="AlphaFoldDB" id="A0A6M0S370"/>
<evidence type="ECO:0000259" key="1">
    <source>
        <dbReference type="Pfam" id="PF01609"/>
    </source>
</evidence>
<evidence type="ECO:0000313" key="3">
    <source>
        <dbReference type="EMBL" id="NEZ68397.1"/>
    </source>
</evidence>
<dbReference type="SUPFAM" id="SSF53098">
    <property type="entry name" value="Ribonuclease H-like"/>
    <property type="match status" value="1"/>
</dbReference>
<dbReference type="GO" id="GO:0004803">
    <property type="term" value="F:transposase activity"/>
    <property type="evidence" value="ECO:0007669"/>
    <property type="project" value="InterPro"/>
</dbReference>
<dbReference type="InterPro" id="IPR012337">
    <property type="entry name" value="RNaseH-like_sf"/>
</dbReference>
<dbReference type="GO" id="GO:0003677">
    <property type="term" value="F:DNA binding"/>
    <property type="evidence" value="ECO:0007669"/>
    <property type="project" value="InterPro"/>
</dbReference>
<evidence type="ECO:0000313" key="4">
    <source>
        <dbReference type="Proteomes" id="UP000473574"/>
    </source>
</evidence>
<sequence length="466" mass="53407">MELYERIEQIIVTLRPAFSRESTFEWFVLLIWGALLATQPPAVTSYLNALGIGAEYYHHALHWFHSSGYEMDRVCRRWGRWLSEQPYGYRLNGKRVYVGDGIKVSKEGRKMPGVKRLHQESETMSKPEWIRGHYFSAIGMLIGVDQALFVSLILLKLHDGLVVSPEATPPTLTEKMAQLCRTVMEPGSYVVLDAYYACAPVLKILRQHSAHLISRARISTVARAEFCLNPSVIKRGRPRQWGAKIKLRDLFKESSGWPKHVCSLYGKSVTIAYECFELYWDSPTQTVLFVLTQQDDGRQMILLSSDVTLSGKLIIETYAKRFKIEVAFRTLVLRLGGFAYRFWLKTLDKLPTWPRSMVLADYDEKVQTQILAKVETFERFVNLNAIALGLLQILALESPDLIWNGFPAWFRTLPNHGYPSERIVRMTLQNQREINLAKSKPTLLLAKLLARKLTTPRPMSKQALVA</sequence>
<evidence type="ECO:0000313" key="2">
    <source>
        <dbReference type="EMBL" id="NEZ62740.1"/>
    </source>
</evidence>
<gene>
    <name evidence="2" type="ORF">D0962_08090</name>
    <name evidence="3" type="ORF">D0962_37745</name>
</gene>
<reference evidence="2 4" key="1">
    <citation type="journal article" date="2020" name="Microb. Ecol.">
        <title>Ecogenomics of the Marine Benthic Filamentous Cyanobacterium Adonisia.</title>
        <authorList>
            <person name="Walter J.M."/>
            <person name="Coutinho F.H."/>
            <person name="Leomil L."/>
            <person name="Hargreaves P.I."/>
            <person name="Campeao M.E."/>
            <person name="Vieira V.V."/>
            <person name="Silva B.S."/>
            <person name="Fistarol G.O."/>
            <person name="Salomon P.S."/>
            <person name="Sawabe T."/>
            <person name="Mino S."/>
            <person name="Hosokawa M."/>
            <person name="Miyashita H."/>
            <person name="Maruyama F."/>
            <person name="van Verk M.C."/>
            <person name="Dutilh B.E."/>
            <person name="Thompson C.C."/>
            <person name="Thompson F.L."/>
        </authorList>
    </citation>
    <scope>NUCLEOTIDE SEQUENCE [LARGE SCALE GENOMIC DNA]</scope>
    <source>
        <strain evidence="2 4">CCMR0082</strain>
    </source>
</reference>
<protein>
    <recommendedName>
        <fullName evidence="1">Transposase IS4-like domain-containing protein</fullName>
    </recommendedName>
</protein>
<feature type="domain" description="Transposase IS4-like" evidence="1">
    <location>
        <begin position="132"/>
        <end position="331"/>
    </location>
</feature>
<accession>A0A6M0S370</accession>
<organism evidence="2 4">
    <name type="scientific">Adonisia turfae CCMR0082</name>
    <dbReference type="NCBI Taxonomy" id="2304604"/>
    <lineage>
        <taxon>Bacteria</taxon>
        <taxon>Bacillati</taxon>
        <taxon>Cyanobacteriota</taxon>
        <taxon>Adonisia</taxon>
        <taxon>Adonisia turfae</taxon>
    </lineage>
</organism>
<comment type="caution">
    <text evidence="2">The sequence shown here is derived from an EMBL/GenBank/DDBJ whole genome shotgun (WGS) entry which is preliminary data.</text>
</comment>
<dbReference type="Proteomes" id="UP000473574">
    <property type="component" value="Unassembled WGS sequence"/>
</dbReference>
<name>A0A6M0S370_9CYAN</name>
<dbReference type="EMBL" id="QZCE01000001">
    <property type="protein sequence ID" value="NEZ62740.1"/>
    <property type="molecule type" value="Genomic_DNA"/>
</dbReference>
<dbReference type="Pfam" id="PF01609">
    <property type="entry name" value="DDE_Tnp_1"/>
    <property type="match status" value="1"/>
</dbReference>